<organism evidence="3 4">
    <name type="scientific">Desulfofundulus luciae</name>
    <dbReference type="NCBI Taxonomy" id="74702"/>
    <lineage>
        <taxon>Bacteria</taxon>
        <taxon>Bacillati</taxon>
        <taxon>Bacillota</taxon>
        <taxon>Clostridia</taxon>
        <taxon>Eubacteriales</taxon>
        <taxon>Peptococcaceae</taxon>
        <taxon>Desulfofundulus</taxon>
    </lineage>
</organism>
<evidence type="ECO:0000313" key="4">
    <source>
        <dbReference type="Proteomes" id="UP001225644"/>
    </source>
</evidence>
<dbReference type="Proteomes" id="UP001225644">
    <property type="component" value="Unassembled WGS sequence"/>
</dbReference>
<dbReference type="InterPro" id="IPR011990">
    <property type="entry name" value="TPR-like_helical_dom_sf"/>
</dbReference>
<dbReference type="GO" id="GO:0008233">
    <property type="term" value="F:peptidase activity"/>
    <property type="evidence" value="ECO:0007669"/>
    <property type="project" value="UniProtKB-KW"/>
</dbReference>
<reference evidence="3 4" key="1">
    <citation type="submission" date="2023-07" db="EMBL/GenBank/DDBJ databases">
        <title>Genomic Encyclopedia of Type Strains, Phase IV (KMG-IV): sequencing the most valuable type-strain genomes for metagenomic binning, comparative biology and taxonomic classification.</title>
        <authorList>
            <person name="Goeker M."/>
        </authorList>
    </citation>
    <scope>NUCLEOTIDE SEQUENCE [LARGE SCALE GENOMIC DNA]</scope>
    <source>
        <strain evidence="3 4">DSM 12396</strain>
    </source>
</reference>
<dbReference type="PANTHER" id="PTHR12558:SF13">
    <property type="entry name" value="CELL DIVISION CYCLE PROTEIN 27 HOMOLOG"/>
    <property type="match status" value="1"/>
</dbReference>
<dbReference type="PANTHER" id="PTHR12558">
    <property type="entry name" value="CELL DIVISION CYCLE 16,23,27"/>
    <property type="match status" value="1"/>
</dbReference>
<keyword evidence="2" id="KW-0732">Signal</keyword>
<sequence length="381" mass="42923">MNKLRKFPFMATLIIIIAALFTGCGQSGANAKISKQLELAVKYLSENKFEEAVLAYQEVIKIDRKNVLAYKGMSIAYSMQGKMDQAEQALQNGLKQVPDAKPLKLALAGLMIDLNKKDQAEAIYKEIISLDAKYLPAYQAYAKLLIIMNRQNEAVALLERAVLSNAEQYKSQALLAEMYLKSGYSQKALEAINKSLTIEPNQSVSYKLLVEIYSNRWTEFVALGDQFVQQGLYIPGQIIKIYGLYKMGKFDEIIEQYEKLANDVKASPKVRLIAAQAYLKVGNKEKGFNALKDLKIEDIKDAALLAEIASYYLEAGDKDTARRLAIQGISLDETVIENYVVLYRSYLEEDESQADIWLTKYLLNSILSLEDAKKEIGCYFV</sequence>
<evidence type="ECO:0000256" key="2">
    <source>
        <dbReference type="SAM" id="SignalP"/>
    </source>
</evidence>
<evidence type="ECO:0000256" key="1">
    <source>
        <dbReference type="PROSITE-ProRule" id="PRU00339"/>
    </source>
</evidence>
<feature type="repeat" description="TPR" evidence="1">
    <location>
        <begin position="169"/>
        <end position="202"/>
    </location>
</feature>
<keyword evidence="3" id="KW-0645">Protease</keyword>
<keyword evidence="1" id="KW-0802">TPR repeat</keyword>
<dbReference type="RefSeq" id="WP_307403684.1">
    <property type="nucleotide sequence ID" value="NZ_JAUSUX010000038.1"/>
</dbReference>
<gene>
    <name evidence="3" type="ORF">J2Z49_002860</name>
</gene>
<dbReference type="GO" id="GO:0006508">
    <property type="term" value="P:proteolysis"/>
    <property type="evidence" value="ECO:0007669"/>
    <property type="project" value="UniProtKB-KW"/>
</dbReference>
<name>A0ABU0B4T3_9FIRM</name>
<feature type="signal peptide" evidence="2">
    <location>
        <begin position="1"/>
        <end position="31"/>
    </location>
</feature>
<dbReference type="SUPFAM" id="SSF48452">
    <property type="entry name" value="TPR-like"/>
    <property type="match status" value="2"/>
</dbReference>
<keyword evidence="3" id="KW-0378">Hydrolase</keyword>
<keyword evidence="4" id="KW-1185">Reference proteome</keyword>
<dbReference type="EMBL" id="JAUSUX010000038">
    <property type="protein sequence ID" value="MDQ0287729.1"/>
    <property type="molecule type" value="Genomic_DNA"/>
</dbReference>
<dbReference type="PROSITE" id="PS50005">
    <property type="entry name" value="TPR"/>
    <property type="match status" value="2"/>
</dbReference>
<comment type="caution">
    <text evidence="3">The sequence shown here is derived from an EMBL/GenBank/DDBJ whole genome shotgun (WGS) entry which is preliminary data.</text>
</comment>
<feature type="repeat" description="TPR" evidence="1">
    <location>
        <begin position="33"/>
        <end position="66"/>
    </location>
</feature>
<proteinExistence type="predicted"/>
<feature type="chain" id="PRO_5046864177" evidence="2">
    <location>
        <begin position="32"/>
        <end position="381"/>
    </location>
</feature>
<dbReference type="PROSITE" id="PS51257">
    <property type="entry name" value="PROKAR_LIPOPROTEIN"/>
    <property type="match status" value="1"/>
</dbReference>
<dbReference type="SMART" id="SM00028">
    <property type="entry name" value="TPR"/>
    <property type="match status" value="4"/>
</dbReference>
<dbReference type="Pfam" id="PF13181">
    <property type="entry name" value="TPR_8"/>
    <property type="match status" value="2"/>
</dbReference>
<dbReference type="Gene3D" id="1.25.40.10">
    <property type="entry name" value="Tetratricopeptide repeat domain"/>
    <property type="match status" value="2"/>
</dbReference>
<evidence type="ECO:0000313" key="3">
    <source>
        <dbReference type="EMBL" id="MDQ0287729.1"/>
    </source>
</evidence>
<accession>A0ABU0B4T3</accession>
<dbReference type="Pfam" id="PF14559">
    <property type="entry name" value="TPR_19"/>
    <property type="match status" value="1"/>
</dbReference>
<dbReference type="InterPro" id="IPR019734">
    <property type="entry name" value="TPR_rpt"/>
</dbReference>
<protein>
    <submittedName>
        <fullName evidence="3">Zn-dependent protease</fullName>
    </submittedName>
</protein>